<dbReference type="Proteomes" id="UP000008177">
    <property type="component" value="Unplaced contigs"/>
</dbReference>
<dbReference type="InParanoid" id="G2Y831"/>
<reference evidence="3" key="1">
    <citation type="journal article" date="2011" name="PLoS Genet.">
        <title>Genomic analysis of the necrotrophic fungal pathogens Sclerotinia sclerotiorum and Botrytis cinerea.</title>
        <authorList>
            <person name="Amselem J."/>
            <person name="Cuomo C.A."/>
            <person name="van Kan J.A."/>
            <person name="Viaud M."/>
            <person name="Benito E.P."/>
            <person name="Couloux A."/>
            <person name="Coutinho P.M."/>
            <person name="de Vries R.P."/>
            <person name="Dyer P.S."/>
            <person name="Fillinger S."/>
            <person name="Fournier E."/>
            <person name="Gout L."/>
            <person name="Hahn M."/>
            <person name="Kohn L."/>
            <person name="Lapalu N."/>
            <person name="Plummer K.M."/>
            <person name="Pradier J.M."/>
            <person name="Quevillon E."/>
            <person name="Sharon A."/>
            <person name="Simon A."/>
            <person name="ten Have A."/>
            <person name="Tudzynski B."/>
            <person name="Tudzynski P."/>
            <person name="Wincker P."/>
            <person name="Andrew M."/>
            <person name="Anthouard V."/>
            <person name="Beever R.E."/>
            <person name="Beffa R."/>
            <person name="Benoit I."/>
            <person name="Bouzid O."/>
            <person name="Brault B."/>
            <person name="Chen Z."/>
            <person name="Choquer M."/>
            <person name="Collemare J."/>
            <person name="Cotton P."/>
            <person name="Danchin E.G."/>
            <person name="Da Silva C."/>
            <person name="Gautier A."/>
            <person name="Giraud C."/>
            <person name="Giraud T."/>
            <person name="Gonzalez C."/>
            <person name="Grossetete S."/>
            <person name="Guldener U."/>
            <person name="Henrissat B."/>
            <person name="Howlett B.J."/>
            <person name="Kodira C."/>
            <person name="Kretschmer M."/>
            <person name="Lappartient A."/>
            <person name="Leroch M."/>
            <person name="Levis C."/>
            <person name="Mauceli E."/>
            <person name="Neuveglise C."/>
            <person name="Oeser B."/>
            <person name="Pearson M."/>
            <person name="Poulain J."/>
            <person name="Poussereau N."/>
            <person name="Quesneville H."/>
            <person name="Rascle C."/>
            <person name="Schumacher J."/>
            <person name="Segurens B."/>
            <person name="Sexton A."/>
            <person name="Silva E."/>
            <person name="Sirven C."/>
            <person name="Soanes D.M."/>
            <person name="Talbot N.J."/>
            <person name="Templeton M."/>
            <person name="Yandava C."/>
            <person name="Yarden O."/>
            <person name="Zeng Q."/>
            <person name="Rollins J.A."/>
            <person name="Lebrun M.H."/>
            <person name="Dickman M."/>
        </authorList>
    </citation>
    <scope>NUCLEOTIDE SEQUENCE [LARGE SCALE GENOMIC DNA]</scope>
    <source>
        <strain evidence="3">T4</strain>
    </source>
</reference>
<name>G2Y831_BOTF4</name>
<organism evidence="2 3">
    <name type="scientific">Botryotinia fuckeliana (strain T4)</name>
    <name type="common">Noble rot fungus</name>
    <name type="synonym">Botrytis cinerea</name>
    <dbReference type="NCBI Taxonomy" id="999810"/>
    <lineage>
        <taxon>Eukaryota</taxon>
        <taxon>Fungi</taxon>
        <taxon>Dikarya</taxon>
        <taxon>Ascomycota</taxon>
        <taxon>Pezizomycotina</taxon>
        <taxon>Leotiomycetes</taxon>
        <taxon>Helotiales</taxon>
        <taxon>Sclerotiniaceae</taxon>
        <taxon>Botrytis</taxon>
    </lineage>
</organism>
<evidence type="ECO:0000313" key="3">
    <source>
        <dbReference type="Proteomes" id="UP000008177"/>
    </source>
</evidence>
<gene>
    <name evidence="2" type="ORF">BofuT4_uP034010.1</name>
</gene>
<protein>
    <recommendedName>
        <fullName evidence="1">Trs120/TRAPPC9 N-terminal domain-containing protein</fullName>
    </recommendedName>
</protein>
<evidence type="ECO:0000313" key="2">
    <source>
        <dbReference type="EMBL" id="CCD48759.1"/>
    </source>
</evidence>
<feature type="domain" description="Trs120/TRAPPC9 N-terminal" evidence="1">
    <location>
        <begin position="5"/>
        <end position="55"/>
    </location>
</feature>
<dbReference type="Pfam" id="PF08626">
    <property type="entry name" value="TRAPPC9-Trs120"/>
    <property type="match status" value="1"/>
</dbReference>
<dbReference type="STRING" id="999810.G2Y831"/>
<dbReference type="AlphaFoldDB" id="G2Y831"/>
<evidence type="ECO:0000259" key="1">
    <source>
        <dbReference type="Pfam" id="PF08626"/>
    </source>
</evidence>
<sequence length="57" mass="6479">MLDQLSPVAPARVRVVLLPIGQIKRERFLSFVERLQPQNVVRLGDISPDGRPNRSEN</sequence>
<dbReference type="EMBL" id="FQ790296">
    <property type="protein sequence ID" value="CCD48759.1"/>
    <property type="molecule type" value="Genomic_DNA"/>
</dbReference>
<accession>G2Y831</accession>
<dbReference type="HOGENOM" id="CLU_2996286_0_0_1"/>
<dbReference type="InterPro" id="IPR058563">
    <property type="entry name" value="Trs120_TRAPPC9_N"/>
</dbReference>
<proteinExistence type="predicted"/>